<keyword evidence="6" id="KW-1185">Reference proteome</keyword>
<comment type="caution">
    <text evidence="5">The sequence shown here is derived from an EMBL/GenBank/DDBJ whole genome shotgun (WGS) entry which is preliminary data.</text>
</comment>
<feature type="active site" description="Proton acceptor" evidence="4">
    <location>
        <position position="76"/>
    </location>
</feature>
<dbReference type="InterPro" id="IPR029001">
    <property type="entry name" value="ITPase-like_fam"/>
</dbReference>
<dbReference type="OrthoDB" id="9813962at2"/>
<dbReference type="AlphaFoldDB" id="A0A0X3TNX2"/>
<dbReference type="Gene3D" id="3.90.950.10">
    <property type="match status" value="1"/>
</dbReference>
<dbReference type="SUPFAM" id="SSF52972">
    <property type="entry name" value="ITPase-like"/>
    <property type="match status" value="1"/>
</dbReference>
<sequence>MFVPFILASGSSIRAKLLENAGVPFSVQVARVDEETVKRALLAEKAPPRDIADALAEMKARKISEKTPGAMVLGCDQVLDFEGQLLSKPATPEDALAQLKAMRGKWHMLLSAAVIYQDGQPLWRHVGQVRLRMRMSSDAYLRGYIDRNWDSIQHAVGGYKLEEEGVRLFATIDGDYFNVLGMPLLELLNYLSVKGVIDQ</sequence>
<comment type="subcellular location">
    <subcellularLocation>
        <location evidence="4">Cytoplasm</location>
    </subcellularLocation>
</comment>
<dbReference type="Pfam" id="PF02545">
    <property type="entry name" value="Maf"/>
    <property type="match status" value="1"/>
</dbReference>
<evidence type="ECO:0000313" key="5">
    <source>
        <dbReference type="EMBL" id="KUJ77403.1"/>
    </source>
</evidence>
<dbReference type="EC" id="3.6.1.9" evidence="4"/>
<reference evidence="6" key="1">
    <citation type="submission" date="2015-12" db="EMBL/GenBank/DDBJ databases">
        <authorList>
            <person name="Zhang G."/>
            <person name="Stingl U."/>
        </authorList>
    </citation>
    <scope>NUCLEOTIDE SEQUENCE [LARGE SCALE GENOMIC DNA]</scope>
    <source>
        <strain evidence="6">ZGT108</strain>
    </source>
</reference>
<gene>
    <name evidence="5" type="ORF">AVO44_17580</name>
</gene>
<comment type="cofactor">
    <cofactor evidence="1 4">
        <name>a divalent metal cation</name>
        <dbReference type="ChEBI" id="CHEBI:60240"/>
    </cofactor>
</comment>
<evidence type="ECO:0000313" key="6">
    <source>
        <dbReference type="Proteomes" id="UP000053690"/>
    </source>
</evidence>
<dbReference type="GO" id="GO:0047429">
    <property type="term" value="F:nucleoside triphosphate diphosphatase activity"/>
    <property type="evidence" value="ECO:0007669"/>
    <property type="project" value="UniProtKB-EC"/>
</dbReference>
<evidence type="ECO:0000256" key="3">
    <source>
        <dbReference type="ARBA" id="ARBA00023080"/>
    </source>
</evidence>
<organism evidence="5 6">
    <name type="scientific">Ruegeria profundi</name>
    <dbReference type="NCBI Taxonomy" id="1685378"/>
    <lineage>
        <taxon>Bacteria</taxon>
        <taxon>Pseudomonadati</taxon>
        <taxon>Pseudomonadota</taxon>
        <taxon>Alphaproteobacteria</taxon>
        <taxon>Rhodobacterales</taxon>
        <taxon>Roseobacteraceae</taxon>
        <taxon>Ruegeria</taxon>
    </lineage>
</organism>
<protein>
    <recommendedName>
        <fullName evidence="4">Nucleoside triphosphate pyrophosphatase</fullName>
        <ecNumber evidence="4">3.6.1.9</ecNumber>
    </recommendedName>
    <alternativeName>
        <fullName evidence="4">Nucleotide pyrophosphatase</fullName>
        <shortName evidence="4">Nucleotide PPase</shortName>
    </alternativeName>
</protein>
<comment type="catalytic activity">
    <reaction evidence="4">
        <text>a 2'-deoxyribonucleoside 5'-triphosphate + H2O = a 2'-deoxyribonucleoside 5'-phosphate + diphosphate + H(+)</text>
        <dbReference type="Rhea" id="RHEA:44644"/>
        <dbReference type="ChEBI" id="CHEBI:15377"/>
        <dbReference type="ChEBI" id="CHEBI:15378"/>
        <dbReference type="ChEBI" id="CHEBI:33019"/>
        <dbReference type="ChEBI" id="CHEBI:61560"/>
        <dbReference type="ChEBI" id="CHEBI:65317"/>
        <dbReference type="EC" id="3.6.1.9"/>
    </reaction>
</comment>
<keyword evidence="3 4" id="KW-0546">Nucleotide metabolism</keyword>
<dbReference type="InterPro" id="IPR003697">
    <property type="entry name" value="Maf-like"/>
</dbReference>
<keyword evidence="2 4" id="KW-0378">Hydrolase</keyword>
<name>A0A0X3TNX2_9RHOB</name>
<dbReference type="PIRSF" id="PIRSF006305">
    <property type="entry name" value="Maf"/>
    <property type="match status" value="1"/>
</dbReference>
<evidence type="ECO:0000256" key="2">
    <source>
        <dbReference type="ARBA" id="ARBA00022801"/>
    </source>
</evidence>
<comment type="similarity">
    <text evidence="4">Belongs to the Maf family.</text>
</comment>
<dbReference type="PANTHER" id="PTHR43213:SF5">
    <property type="entry name" value="BIFUNCTIONAL DTTP_UTP PYROPHOSPHATASE_METHYLTRANSFERASE PROTEIN-RELATED"/>
    <property type="match status" value="1"/>
</dbReference>
<accession>A0A0X3TNX2</accession>
<dbReference type="EMBL" id="LQBP01000010">
    <property type="protein sequence ID" value="KUJ77403.1"/>
    <property type="molecule type" value="Genomic_DNA"/>
</dbReference>
<evidence type="ECO:0000256" key="1">
    <source>
        <dbReference type="ARBA" id="ARBA00001968"/>
    </source>
</evidence>
<dbReference type="NCBIfam" id="TIGR00172">
    <property type="entry name" value="maf"/>
    <property type="match status" value="1"/>
</dbReference>
<dbReference type="GO" id="GO:0005737">
    <property type="term" value="C:cytoplasm"/>
    <property type="evidence" value="ECO:0007669"/>
    <property type="project" value="UniProtKB-SubCell"/>
</dbReference>
<keyword evidence="4" id="KW-0963">Cytoplasm</keyword>
<dbReference type="HAMAP" id="MF_00528">
    <property type="entry name" value="Maf"/>
    <property type="match status" value="1"/>
</dbReference>
<comment type="function">
    <text evidence="4">Nucleoside triphosphate pyrophosphatase. May have a dual role in cell division arrest and in preventing the incorporation of modified nucleotides into cellular nucleic acids.</text>
</comment>
<dbReference type="GO" id="GO:0009117">
    <property type="term" value="P:nucleotide metabolic process"/>
    <property type="evidence" value="ECO:0007669"/>
    <property type="project" value="UniProtKB-KW"/>
</dbReference>
<dbReference type="RefSeq" id="WP_068339871.1">
    <property type="nucleotide sequence ID" value="NZ_LQBP01000010.1"/>
</dbReference>
<proteinExistence type="inferred from homology"/>
<comment type="catalytic activity">
    <reaction evidence="4">
        <text>a ribonucleoside 5'-triphosphate + H2O = a ribonucleoside 5'-phosphate + diphosphate + H(+)</text>
        <dbReference type="Rhea" id="RHEA:23996"/>
        <dbReference type="ChEBI" id="CHEBI:15377"/>
        <dbReference type="ChEBI" id="CHEBI:15378"/>
        <dbReference type="ChEBI" id="CHEBI:33019"/>
        <dbReference type="ChEBI" id="CHEBI:58043"/>
        <dbReference type="ChEBI" id="CHEBI:61557"/>
        <dbReference type="EC" id="3.6.1.9"/>
    </reaction>
</comment>
<dbReference type="STRING" id="1685378.AVO44_17580"/>
<evidence type="ECO:0000256" key="4">
    <source>
        <dbReference type="HAMAP-Rule" id="MF_00528"/>
    </source>
</evidence>
<dbReference type="CDD" id="cd00555">
    <property type="entry name" value="Maf"/>
    <property type="match status" value="1"/>
</dbReference>
<dbReference type="Proteomes" id="UP000053690">
    <property type="component" value="Unassembled WGS sequence"/>
</dbReference>
<dbReference type="PANTHER" id="PTHR43213">
    <property type="entry name" value="BIFUNCTIONAL DTTP/UTP PYROPHOSPHATASE/METHYLTRANSFERASE PROTEIN-RELATED"/>
    <property type="match status" value="1"/>
</dbReference>
<comment type="caution">
    <text evidence="4">Lacks conserved residue(s) required for the propagation of feature annotation.</text>
</comment>